<dbReference type="AlphaFoldDB" id="A0A0G4EG92"/>
<dbReference type="SUPFAM" id="SSF103473">
    <property type="entry name" value="MFS general substrate transporter"/>
    <property type="match status" value="1"/>
</dbReference>
<keyword evidence="2" id="KW-0472">Membrane</keyword>
<feature type="transmembrane region" description="Helical" evidence="2">
    <location>
        <begin position="297"/>
        <end position="317"/>
    </location>
</feature>
<evidence type="ECO:0008006" key="5">
    <source>
        <dbReference type="Google" id="ProtNLM"/>
    </source>
</evidence>
<name>A0A0G4EG92_VITBC</name>
<evidence type="ECO:0000256" key="2">
    <source>
        <dbReference type="SAM" id="Phobius"/>
    </source>
</evidence>
<dbReference type="Proteomes" id="UP000041254">
    <property type="component" value="Unassembled WGS sequence"/>
</dbReference>
<proteinExistence type="predicted"/>
<protein>
    <recommendedName>
        <fullName evidence="5">Major facilitator superfamily (MFS) profile domain-containing protein</fullName>
    </recommendedName>
</protein>
<dbReference type="VEuPathDB" id="CryptoDB:Vbra_11601"/>
<evidence type="ECO:0000313" key="3">
    <source>
        <dbReference type="EMBL" id="CEL94510.1"/>
    </source>
</evidence>
<sequence length="472" mass="51354">MMATGMVSALIANSPKIYSNIKNHWKRAKDWSDGLIYDKLGTFGILLFGTVVCVSGFLLKAIFIPTGVSPWVHGFFELLDINGGLGLIFGAVWTISKACPANLAGVVCGVLLATYSIGAITMTTLWQVFYGGKAHTIADEIADLKDQGAGADAILAKRNELAKHVAGYVWMWTIAVAVGSTIFTILLPILYNRYAQAKKAESPAQLEREAGQRRKTTLATAPPEPLWQTFGQLKAYFPLAVYLLGIGQTVVATYNTGHGEIAYSPDMAQQIYIISEVVGRLGGGILSDVLEPFMGRCLFISIALSFFVIGQLGLALLAEAFVWPMVVCMGIAYAACNAATPAYVRNNFDVRQFGFISSIAYSTQIPSNMFFTRFVAHFLDKNKKPGADFCRGHKCNSTWTVFGAAIGCIPVVFGIILAFFEKRPKIATVKTDPRRSSLVVPDYNPHLDTDEDIADELTREGDDSETAPLKQP</sequence>
<keyword evidence="4" id="KW-1185">Reference proteome</keyword>
<feature type="transmembrane region" description="Helical" evidence="2">
    <location>
        <begin position="356"/>
        <end position="379"/>
    </location>
</feature>
<feature type="transmembrane region" description="Helical" evidence="2">
    <location>
        <begin position="167"/>
        <end position="191"/>
    </location>
</feature>
<evidence type="ECO:0000256" key="1">
    <source>
        <dbReference type="SAM" id="MobiDB-lite"/>
    </source>
</evidence>
<reference evidence="3 4" key="1">
    <citation type="submission" date="2014-11" db="EMBL/GenBank/DDBJ databases">
        <authorList>
            <person name="Zhu J."/>
            <person name="Qi W."/>
            <person name="Song R."/>
        </authorList>
    </citation>
    <scope>NUCLEOTIDE SEQUENCE [LARGE SCALE GENOMIC DNA]</scope>
</reference>
<feature type="transmembrane region" description="Helical" evidence="2">
    <location>
        <begin position="399"/>
        <end position="420"/>
    </location>
</feature>
<dbReference type="InterPro" id="IPR036259">
    <property type="entry name" value="MFS_trans_sf"/>
</dbReference>
<organism evidence="3 4">
    <name type="scientific">Vitrella brassicaformis (strain CCMP3155)</name>
    <dbReference type="NCBI Taxonomy" id="1169540"/>
    <lineage>
        <taxon>Eukaryota</taxon>
        <taxon>Sar</taxon>
        <taxon>Alveolata</taxon>
        <taxon>Colpodellida</taxon>
        <taxon>Vitrellaceae</taxon>
        <taxon>Vitrella</taxon>
    </lineage>
</organism>
<dbReference type="InParanoid" id="A0A0G4EG92"/>
<keyword evidence="2" id="KW-1133">Transmembrane helix</keyword>
<dbReference type="EMBL" id="CDMY01000220">
    <property type="protein sequence ID" value="CEL94510.1"/>
    <property type="molecule type" value="Genomic_DNA"/>
</dbReference>
<feature type="transmembrane region" description="Helical" evidence="2">
    <location>
        <begin position="43"/>
        <end position="63"/>
    </location>
</feature>
<evidence type="ECO:0000313" key="4">
    <source>
        <dbReference type="Proteomes" id="UP000041254"/>
    </source>
</evidence>
<feature type="region of interest" description="Disordered" evidence="1">
    <location>
        <begin position="435"/>
        <end position="472"/>
    </location>
</feature>
<gene>
    <name evidence="3" type="ORF">Vbra_11601</name>
</gene>
<feature type="transmembrane region" description="Helical" evidence="2">
    <location>
        <begin position="323"/>
        <end position="344"/>
    </location>
</feature>
<accession>A0A0G4EG92</accession>
<dbReference type="Gene3D" id="1.20.1250.20">
    <property type="entry name" value="MFS general substrate transporter like domains"/>
    <property type="match status" value="1"/>
</dbReference>
<keyword evidence="2" id="KW-0812">Transmembrane</keyword>
<feature type="transmembrane region" description="Helical" evidence="2">
    <location>
        <begin position="75"/>
        <end position="95"/>
    </location>
</feature>
<feature type="transmembrane region" description="Helical" evidence="2">
    <location>
        <begin position="101"/>
        <end position="126"/>
    </location>
</feature>